<evidence type="ECO:0000256" key="4">
    <source>
        <dbReference type="ARBA" id="ARBA00022801"/>
    </source>
</evidence>
<reference evidence="7" key="1">
    <citation type="submission" date="2021-02" db="EMBL/GenBank/DDBJ databases">
        <authorList>
            <person name="Nowell W R."/>
        </authorList>
    </citation>
    <scope>NUCLEOTIDE SEQUENCE</scope>
</reference>
<evidence type="ECO:0000256" key="1">
    <source>
        <dbReference type="ARBA" id="ARBA00006994"/>
    </source>
</evidence>
<dbReference type="PANTHER" id="PTHR12341:SF41">
    <property type="entry name" value="5'-3' EXORIBONUCLEASE 2"/>
    <property type="match status" value="1"/>
</dbReference>
<dbReference type="PANTHER" id="PTHR12341">
    <property type="entry name" value="5'-&gt;3' EXORIBONUCLEASE"/>
    <property type="match status" value="1"/>
</dbReference>
<dbReference type="GO" id="GO:0006397">
    <property type="term" value="P:mRNA processing"/>
    <property type="evidence" value="ECO:0007669"/>
    <property type="project" value="UniProtKB-KW"/>
</dbReference>
<comment type="caution">
    <text evidence="7">The sequence shown here is derived from an EMBL/GenBank/DDBJ whole genome shotgun (WGS) entry which is preliminary data.</text>
</comment>
<sequence>MGSRLHFRYYSYHYAPFTSYFSNVENVSVQYNTNSKPLKSLEHLIAIFPPHYANYPPRKWQQLMVDKNSPISEFYPINFDIDLNGKRQEWQGIILLPFVDEKRLHEALESVYLTLTPDEEKRNKSDYDHLLIHSTHSCYEQVLNE</sequence>
<dbReference type="Proteomes" id="UP000682733">
    <property type="component" value="Unassembled WGS sequence"/>
</dbReference>
<dbReference type="GO" id="GO:0000956">
    <property type="term" value="P:nuclear-transcribed mRNA catabolic process"/>
    <property type="evidence" value="ECO:0007669"/>
    <property type="project" value="TreeGrafter"/>
</dbReference>
<gene>
    <name evidence="7" type="ORF">GPM918_LOCUS28299</name>
    <name evidence="8" type="ORF">OVA965_LOCUS33203</name>
    <name evidence="9" type="ORF">SRO942_LOCUS28789</name>
    <name evidence="10" type="ORF">TMI583_LOCUS34080</name>
</gene>
<keyword evidence="3" id="KW-0540">Nuclease</keyword>
<evidence type="ECO:0000313" key="9">
    <source>
        <dbReference type="EMBL" id="CAF4111783.1"/>
    </source>
</evidence>
<dbReference type="Gene3D" id="1.25.40.1050">
    <property type="match status" value="1"/>
</dbReference>
<evidence type="ECO:0000313" key="11">
    <source>
        <dbReference type="Proteomes" id="UP000663829"/>
    </source>
</evidence>
<evidence type="ECO:0000313" key="8">
    <source>
        <dbReference type="EMBL" id="CAF1406034.1"/>
    </source>
</evidence>
<dbReference type="GO" id="GO:0004534">
    <property type="term" value="F:5'-3' RNA exonuclease activity"/>
    <property type="evidence" value="ECO:0007669"/>
    <property type="project" value="TreeGrafter"/>
</dbReference>
<comment type="similarity">
    <text evidence="1">Belongs to the 5'-3' exonuclease family. XRN2/RAT1 subfamily.</text>
</comment>
<keyword evidence="2" id="KW-0507">mRNA processing</keyword>
<evidence type="ECO:0000313" key="10">
    <source>
        <dbReference type="EMBL" id="CAF4211543.1"/>
    </source>
</evidence>
<protein>
    <recommendedName>
        <fullName evidence="6">Xrn1 helical domain-containing protein</fullName>
    </recommendedName>
</protein>
<accession>A0A815DFU2</accession>
<keyword evidence="4" id="KW-0378">Hydrolase</keyword>
<dbReference type="Proteomes" id="UP000681722">
    <property type="component" value="Unassembled WGS sequence"/>
</dbReference>
<name>A0A815DFU2_9BILA</name>
<dbReference type="GO" id="GO:0005634">
    <property type="term" value="C:nucleus"/>
    <property type="evidence" value="ECO:0007669"/>
    <property type="project" value="TreeGrafter"/>
</dbReference>
<evidence type="ECO:0000256" key="3">
    <source>
        <dbReference type="ARBA" id="ARBA00022722"/>
    </source>
</evidence>
<dbReference type="InterPro" id="IPR027073">
    <property type="entry name" value="5_3_exoribonuclease"/>
</dbReference>
<dbReference type="EMBL" id="CAJOBC010035234">
    <property type="protein sequence ID" value="CAF4111783.1"/>
    <property type="molecule type" value="Genomic_DNA"/>
</dbReference>
<dbReference type="Proteomes" id="UP000663829">
    <property type="component" value="Unassembled WGS sequence"/>
</dbReference>
<feature type="domain" description="Xrn1 helical" evidence="6">
    <location>
        <begin position="9"/>
        <end position="143"/>
    </location>
</feature>
<dbReference type="GO" id="GO:0003723">
    <property type="term" value="F:RNA binding"/>
    <property type="evidence" value="ECO:0007669"/>
    <property type="project" value="TreeGrafter"/>
</dbReference>
<dbReference type="EMBL" id="CAJOBA010048364">
    <property type="protein sequence ID" value="CAF4211543.1"/>
    <property type="molecule type" value="Genomic_DNA"/>
</dbReference>
<dbReference type="AlphaFoldDB" id="A0A815DFU2"/>
<dbReference type="OrthoDB" id="372487at2759"/>
<dbReference type="InterPro" id="IPR041412">
    <property type="entry name" value="Xrn1_helical"/>
</dbReference>
<evidence type="ECO:0000313" key="7">
    <source>
        <dbReference type="EMBL" id="CAF1296455.1"/>
    </source>
</evidence>
<dbReference type="FunFam" id="1.25.40.1050:FF:000002">
    <property type="entry name" value="5'-3' exoribonuclease"/>
    <property type="match status" value="1"/>
</dbReference>
<dbReference type="Proteomes" id="UP000677228">
    <property type="component" value="Unassembled WGS sequence"/>
</dbReference>
<evidence type="ECO:0000256" key="2">
    <source>
        <dbReference type="ARBA" id="ARBA00022664"/>
    </source>
</evidence>
<keyword evidence="5" id="KW-0269">Exonuclease</keyword>
<evidence type="ECO:0000259" key="6">
    <source>
        <dbReference type="Pfam" id="PF17846"/>
    </source>
</evidence>
<organism evidence="7 11">
    <name type="scientific">Didymodactylos carnosus</name>
    <dbReference type="NCBI Taxonomy" id="1234261"/>
    <lineage>
        <taxon>Eukaryota</taxon>
        <taxon>Metazoa</taxon>
        <taxon>Spiralia</taxon>
        <taxon>Gnathifera</taxon>
        <taxon>Rotifera</taxon>
        <taxon>Eurotatoria</taxon>
        <taxon>Bdelloidea</taxon>
        <taxon>Philodinida</taxon>
        <taxon>Philodinidae</taxon>
        <taxon>Didymodactylos</taxon>
    </lineage>
</organism>
<dbReference type="EMBL" id="CAJNOK010026630">
    <property type="protein sequence ID" value="CAF1406034.1"/>
    <property type="molecule type" value="Genomic_DNA"/>
</dbReference>
<keyword evidence="11" id="KW-1185">Reference proteome</keyword>
<proteinExistence type="inferred from homology"/>
<dbReference type="Pfam" id="PF17846">
    <property type="entry name" value="XRN_M"/>
    <property type="match status" value="1"/>
</dbReference>
<dbReference type="EMBL" id="CAJNOQ010012283">
    <property type="protein sequence ID" value="CAF1296455.1"/>
    <property type="molecule type" value="Genomic_DNA"/>
</dbReference>
<evidence type="ECO:0000256" key="5">
    <source>
        <dbReference type="ARBA" id="ARBA00022839"/>
    </source>
</evidence>